<evidence type="ECO:0000256" key="2">
    <source>
        <dbReference type="SAM" id="SignalP"/>
    </source>
</evidence>
<feature type="compositionally biased region" description="Low complexity" evidence="1">
    <location>
        <begin position="94"/>
        <end position="107"/>
    </location>
</feature>
<dbReference type="RefSeq" id="WP_406695863.1">
    <property type="nucleotide sequence ID" value="NZ_CP155447.1"/>
</dbReference>
<name>A0AAU7CDF7_9BACT</name>
<keyword evidence="2" id="KW-0732">Signal</keyword>
<proteinExistence type="predicted"/>
<accession>A0AAU7CDF7</accession>
<evidence type="ECO:0000256" key="1">
    <source>
        <dbReference type="SAM" id="MobiDB-lite"/>
    </source>
</evidence>
<sequence>MTTRRSNTNIILVAFVAIMGMLSFADVASACTMTKSSSASQACCASRPSNECGCCGKVETLPSSDEPSLAVAITSAPARLNPQATLPSCECRASEPAAPSERPAQPSTSGRDEVQSCKTLAVITLTVRLSQLHQPVLNPNESPLRFPLYLRTSHFLI</sequence>
<gene>
    <name evidence="3" type="ORF">V5E97_33185</name>
</gene>
<organism evidence="3">
    <name type="scientific">Singulisphaera sp. Ch08</name>
    <dbReference type="NCBI Taxonomy" id="3120278"/>
    <lineage>
        <taxon>Bacteria</taxon>
        <taxon>Pseudomonadati</taxon>
        <taxon>Planctomycetota</taxon>
        <taxon>Planctomycetia</taxon>
        <taxon>Isosphaerales</taxon>
        <taxon>Isosphaeraceae</taxon>
        <taxon>Singulisphaera</taxon>
    </lineage>
</organism>
<protein>
    <submittedName>
        <fullName evidence="3">Uncharacterized protein</fullName>
    </submittedName>
</protein>
<feature type="chain" id="PRO_5043537444" evidence="2">
    <location>
        <begin position="26"/>
        <end position="157"/>
    </location>
</feature>
<reference evidence="3" key="1">
    <citation type="submission" date="2024-05" db="EMBL/GenBank/DDBJ databases">
        <title>Planctomycetes of the genus Singulisphaera possess chitinolytic capabilities.</title>
        <authorList>
            <person name="Ivanova A."/>
        </authorList>
    </citation>
    <scope>NUCLEOTIDE SEQUENCE</scope>
    <source>
        <strain evidence="3">Ch08T</strain>
    </source>
</reference>
<dbReference type="AlphaFoldDB" id="A0AAU7CDF7"/>
<feature type="signal peptide" evidence="2">
    <location>
        <begin position="1"/>
        <end position="25"/>
    </location>
</feature>
<dbReference type="EMBL" id="CP155447">
    <property type="protein sequence ID" value="XBH03125.1"/>
    <property type="molecule type" value="Genomic_DNA"/>
</dbReference>
<evidence type="ECO:0000313" key="3">
    <source>
        <dbReference type="EMBL" id="XBH03125.1"/>
    </source>
</evidence>
<feature type="region of interest" description="Disordered" evidence="1">
    <location>
        <begin position="91"/>
        <end position="113"/>
    </location>
</feature>